<dbReference type="InterPro" id="IPR003439">
    <property type="entry name" value="ABC_transporter-like_ATP-bd"/>
</dbReference>
<dbReference type="GO" id="GO:0005524">
    <property type="term" value="F:ATP binding"/>
    <property type="evidence" value="ECO:0007669"/>
    <property type="project" value="UniProtKB-KW"/>
</dbReference>
<dbReference type="InterPro" id="IPR050107">
    <property type="entry name" value="ABC_carbohydrate_import_ATPase"/>
</dbReference>
<accession>A0A1Z4JMG8</accession>
<dbReference type="InterPro" id="IPR017871">
    <property type="entry name" value="ABC_transporter-like_CS"/>
</dbReference>
<dbReference type="CDD" id="cd03216">
    <property type="entry name" value="ABC_Carb_Monos_I"/>
    <property type="match status" value="1"/>
</dbReference>
<evidence type="ECO:0000256" key="2">
    <source>
        <dbReference type="ARBA" id="ARBA00022840"/>
    </source>
</evidence>
<evidence type="ECO:0000256" key="1">
    <source>
        <dbReference type="ARBA" id="ARBA00022741"/>
    </source>
</evidence>
<dbReference type="PROSITE" id="PS50893">
    <property type="entry name" value="ABC_TRANSPORTER_2"/>
    <property type="match status" value="1"/>
</dbReference>
<dbReference type="AlphaFoldDB" id="A0A1Z4JMG8"/>
<protein>
    <submittedName>
        <fullName evidence="4">Putative ABC transport protein</fullName>
    </submittedName>
</protein>
<dbReference type="Pfam" id="PF00005">
    <property type="entry name" value="ABC_tran"/>
    <property type="match status" value="1"/>
</dbReference>
<dbReference type="Proteomes" id="UP000217895">
    <property type="component" value="Chromosome"/>
</dbReference>
<proteinExistence type="predicted"/>
<keyword evidence="1" id="KW-0547">Nucleotide-binding</keyword>
<dbReference type="SUPFAM" id="SSF52540">
    <property type="entry name" value="P-loop containing nucleoside triphosphate hydrolases"/>
    <property type="match status" value="1"/>
</dbReference>
<keyword evidence="2" id="KW-0067">ATP-binding</keyword>
<organism evidence="4 5">
    <name type="scientific">Leptolyngbya boryana NIES-2135</name>
    <dbReference type="NCBI Taxonomy" id="1973484"/>
    <lineage>
        <taxon>Bacteria</taxon>
        <taxon>Bacillati</taxon>
        <taxon>Cyanobacteriota</taxon>
        <taxon>Cyanophyceae</taxon>
        <taxon>Leptolyngbyales</taxon>
        <taxon>Leptolyngbyaceae</taxon>
        <taxon>Leptolyngbya group</taxon>
        <taxon>Leptolyngbya</taxon>
    </lineage>
</organism>
<evidence type="ECO:0000259" key="3">
    <source>
        <dbReference type="PROSITE" id="PS50893"/>
    </source>
</evidence>
<gene>
    <name evidence="4" type="ORF">NIES2135_48370</name>
</gene>
<dbReference type="Gene3D" id="3.40.50.300">
    <property type="entry name" value="P-loop containing nucleotide triphosphate hydrolases"/>
    <property type="match status" value="1"/>
</dbReference>
<dbReference type="EMBL" id="AP018203">
    <property type="protein sequence ID" value="BAY57964.1"/>
    <property type="molecule type" value="Genomic_DNA"/>
</dbReference>
<dbReference type="InterPro" id="IPR027417">
    <property type="entry name" value="P-loop_NTPase"/>
</dbReference>
<sequence length="272" mass="29516">MSNSVLSTQSEASSSSTRPTLELRNICKSFGGVQALKNVDFEVYAGEVVGLVGDNGAGKSTLVKTMSGAYVPDSGEIFLNGERVSIASPQDATRLGIETVYQDLALCDNLDVVGNLWLGREAYRWLIPGVLKVLDETEMERRTIEVLKLLDVKIPSVRRPVAALSGGQRQCIAVAKTILRSPKVVLLDEPTAALGVAQTRQVLNLIQRLKQQGLAVVVISHNLHDVFEVCDRVIVMRLGQRSATFDIQSSTSEQVVAAITGAEYRDPQPEIL</sequence>
<dbReference type="PANTHER" id="PTHR43790:SF8">
    <property type="entry name" value="SUGAR ABC TRANSPORTER ATP-BINDING PROTEIN"/>
    <property type="match status" value="1"/>
</dbReference>
<dbReference type="PANTHER" id="PTHR43790">
    <property type="entry name" value="CARBOHYDRATE TRANSPORT ATP-BINDING PROTEIN MG119-RELATED"/>
    <property type="match status" value="1"/>
</dbReference>
<name>A0A1Z4JMG8_LEPBY</name>
<reference evidence="4 5" key="1">
    <citation type="submission" date="2017-06" db="EMBL/GenBank/DDBJ databases">
        <title>Genome sequencing of cyanobaciteial culture collection at National Institute for Environmental Studies (NIES).</title>
        <authorList>
            <person name="Hirose Y."/>
            <person name="Shimura Y."/>
            <person name="Fujisawa T."/>
            <person name="Nakamura Y."/>
            <person name="Kawachi M."/>
        </authorList>
    </citation>
    <scope>NUCLEOTIDE SEQUENCE [LARGE SCALE GENOMIC DNA]</scope>
    <source>
        <strain evidence="4 5">NIES-2135</strain>
    </source>
</reference>
<dbReference type="InterPro" id="IPR003593">
    <property type="entry name" value="AAA+_ATPase"/>
</dbReference>
<keyword evidence="5" id="KW-1185">Reference proteome</keyword>
<dbReference type="SMART" id="SM00382">
    <property type="entry name" value="AAA"/>
    <property type="match status" value="1"/>
</dbReference>
<feature type="domain" description="ABC transporter" evidence="3">
    <location>
        <begin position="21"/>
        <end position="263"/>
    </location>
</feature>
<dbReference type="GO" id="GO:0016887">
    <property type="term" value="F:ATP hydrolysis activity"/>
    <property type="evidence" value="ECO:0007669"/>
    <property type="project" value="InterPro"/>
</dbReference>
<evidence type="ECO:0000313" key="4">
    <source>
        <dbReference type="EMBL" id="BAY57964.1"/>
    </source>
</evidence>
<evidence type="ECO:0000313" key="5">
    <source>
        <dbReference type="Proteomes" id="UP000217895"/>
    </source>
</evidence>
<dbReference type="PROSITE" id="PS00211">
    <property type="entry name" value="ABC_TRANSPORTER_1"/>
    <property type="match status" value="1"/>
</dbReference>